<protein>
    <recommendedName>
        <fullName evidence="2">phytanoyl-CoA dioxygenase</fullName>
        <ecNumber evidence="2">1.14.11.18</ecNumber>
    </recommendedName>
    <alternativeName>
        <fullName evidence="3">Phytanic acid oxidase</fullName>
    </alternativeName>
    <alternativeName>
        <fullName evidence="4">Phytanoyl-CoA alpha-hydroxylase</fullName>
    </alternativeName>
</protein>
<gene>
    <name evidence="5" type="ORF">JYU34_020207</name>
</gene>
<evidence type="ECO:0000256" key="1">
    <source>
        <dbReference type="ARBA" id="ARBA00005830"/>
    </source>
</evidence>
<evidence type="ECO:0000313" key="5">
    <source>
        <dbReference type="EMBL" id="KAG7296464.1"/>
    </source>
</evidence>
<evidence type="ECO:0000256" key="3">
    <source>
        <dbReference type="ARBA" id="ARBA00034921"/>
    </source>
</evidence>
<dbReference type="InterPro" id="IPR047128">
    <property type="entry name" value="PhyH"/>
</dbReference>
<evidence type="ECO:0000256" key="4">
    <source>
        <dbReference type="ARBA" id="ARBA00034924"/>
    </source>
</evidence>
<sequence>MNTSYAAMASWSVPQDAESYPLSESQLQFYRDNGYLVLRGLIDAPTLAHCKERFIDICSGRVDPGMITVMKEFSLKDSGKTGEELIYKIQDVLYDPVLYSYSSHPRLVSAVASLLGDNLTAMNSMLINKPPHTACHPPHQDQYYLPIRPSDKILGSWTAIDRVDRENGCLYLVPRSHRAGELYEHGYPPNAKGSTNLLFHGIHRDVAPLHSRLYLTMEPGDTVLFHSLLVHGSEPNVSQR</sequence>
<evidence type="ECO:0000313" key="6">
    <source>
        <dbReference type="Proteomes" id="UP000823941"/>
    </source>
</evidence>
<dbReference type="PANTHER" id="PTHR21308:SF1">
    <property type="entry name" value="PHYTANOYL-COA DIOXYGENASE, PEROXISOMAL"/>
    <property type="match status" value="1"/>
</dbReference>
<dbReference type="Gene3D" id="2.60.120.620">
    <property type="entry name" value="q2cbj1_9rhob like domain"/>
    <property type="match status" value="1"/>
</dbReference>
<dbReference type="InterPro" id="IPR008775">
    <property type="entry name" value="Phytyl_CoA_dOase-like"/>
</dbReference>
<dbReference type="EMBL" id="JAHIBW010000028">
    <property type="protein sequence ID" value="KAG7296464.1"/>
    <property type="molecule type" value="Genomic_DNA"/>
</dbReference>
<comment type="similarity">
    <text evidence="1">Belongs to the PhyH family.</text>
</comment>
<dbReference type="EC" id="1.14.11.18" evidence="2"/>
<dbReference type="Pfam" id="PF05721">
    <property type="entry name" value="PhyH"/>
    <property type="match status" value="1"/>
</dbReference>
<keyword evidence="6" id="KW-1185">Reference proteome</keyword>
<accession>A0ABQ7PVG7</accession>
<dbReference type="Proteomes" id="UP000823941">
    <property type="component" value="Chromosome 28"/>
</dbReference>
<comment type="caution">
    <text evidence="5">The sequence shown here is derived from an EMBL/GenBank/DDBJ whole genome shotgun (WGS) entry which is preliminary data.</text>
</comment>
<dbReference type="SUPFAM" id="SSF51197">
    <property type="entry name" value="Clavaminate synthase-like"/>
    <property type="match status" value="1"/>
</dbReference>
<name>A0ABQ7PVG7_PLUXY</name>
<reference evidence="5 6" key="1">
    <citation type="submission" date="2021-06" db="EMBL/GenBank/DDBJ databases">
        <title>A haploid diamondback moth (Plutella xylostella L.) genome assembly resolves 31 chromosomes and identifies a diamide resistance mutation.</title>
        <authorList>
            <person name="Ward C.M."/>
            <person name="Perry K.D."/>
            <person name="Baker G."/>
            <person name="Powis K."/>
            <person name="Heckel D.G."/>
            <person name="Baxter S.W."/>
        </authorList>
    </citation>
    <scope>NUCLEOTIDE SEQUENCE [LARGE SCALE GENOMIC DNA]</scope>
    <source>
        <strain evidence="5 6">LV</strain>
        <tissue evidence="5">Single pupa</tissue>
    </source>
</reference>
<evidence type="ECO:0000256" key="2">
    <source>
        <dbReference type="ARBA" id="ARBA00034809"/>
    </source>
</evidence>
<dbReference type="PANTHER" id="PTHR21308">
    <property type="entry name" value="PHYTANOYL-COA ALPHA-HYDROXYLASE"/>
    <property type="match status" value="1"/>
</dbReference>
<organism evidence="5 6">
    <name type="scientific">Plutella xylostella</name>
    <name type="common">Diamondback moth</name>
    <name type="synonym">Plutella maculipennis</name>
    <dbReference type="NCBI Taxonomy" id="51655"/>
    <lineage>
        <taxon>Eukaryota</taxon>
        <taxon>Metazoa</taxon>
        <taxon>Ecdysozoa</taxon>
        <taxon>Arthropoda</taxon>
        <taxon>Hexapoda</taxon>
        <taxon>Insecta</taxon>
        <taxon>Pterygota</taxon>
        <taxon>Neoptera</taxon>
        <taxon>Endopterygota</taxon>
        <taxon>Lepidoptera</taxon>
        <taxon>Glossata</taxon>
        <taxon>Ditrysia</taxon>
        <taxon>Yponomeutoidea</taxon>
        <taxon>Plutellidae</taxon>
        <taxon>Plutella</taxon>
    </lineage>
</organism>
<proteinExistence type="inferred from homology"/>